<dbReference type="GO" id="GO:0009228">
    <property type="term" value="P:thiamine biosynthetic process"/>
    <property type="evidence" value="ECO:0007669"/>
    <property type="project" value="UniProtKB-KW"/>
</dbReference>
<gene>
    <name evidence="2 5" type="primary">thiL</name>
    <name evidence="5" type="ORF">OCH7691_01917</name>
</gene>
<comment type="catalytic activity">
    <reaction evidence="2">
        <text>thiamine phosphate + ATP = thiamine diphosphate + ADP</text>
        <dbReference type="Rhea" id="RHEA:15913"/>
        <dbReference type="ChEBI" id="CHEBI:30616"/>
        <dbReference type="ChEBI" id="CHEBI:37575"/>
        <dbReference type="ChEBI" id="CHEBI:58937"/>
        <dbReference type="ChEBI" id="CHEBI:456216"/>
        <dbReference type="EC" id="2.7.4.16"/>
    </reaction>
</comment>
<dbReference type="InterPro" id="IPR016188">
    <property type="entry name" value="PurM-like_N"/>
</dbReference>
<comment type="similarity">
    <text evidence="2">Belongs to the thiamine-monophosphate kinase family.</text>
</comment>
<proteinExistence type="inferred from homology"/>
<dbReference type="PIRSF" id="PIRSF005303">
    <property type="entry name" value="Thiam_monoph_kin"/>
    <property type="match status" value="1"/>
</dbReference>
<dbReference type="Gene3D" id="3.90.650.10">
    <property type="entry name" value="PurM-like C-terminal domain"/>
    <property type="match status" value="1"/>
</dbReference>
<keyword evidence="2 5" id="KW-0418">Kinase</keyword>
<accession>A0A1Y5SNR3</accession>
<feature type="binding site" evidence="2">
    <location>
        <position position="193"/>
    </location>
    <ligand>
        <name>ATP</name>
        <dbReference type="ChEBI" id="CHEBI:30616"/>
    </ligand>
</feature>
<protein>
    <recommendedName>
        <fullName evidence="2">Thiamine-monophosphate kinase</fullName>
        <shortName evidence="2">TMP kinase</shortName>
        <shortName evidence="2">Thiamine-phosphate kinase</shortName>
        <ecNumber evidence="2">2.7.4.16</ecNumber>
    </recommendedName>
</protein>
<dbReference type="NCBIfam" id="TIGR01379">
    <property type="entry name" value="thiL"/>
    <property type="match status" value="1"/>
</dbReference>
<dbReference type="InterPro" id="IPR006283">
    <property type="entry name" value="ThiL-like"/>
</dbReference>
<feature type="domain" description="PurM-like C-terminal" evidence="4">
    <location>
        <begin position="129"/>
        <end position="285"/>
    </location>
</feature>
<dbReference type="Proteomes" id="UP000193200">
    <property type="component" value="Unassembled WGS sequence"/>
</dbReference>
<dbReference type="SUPFAM" id="SSF56042">
    <property type="entry name" value="PurM C-terminal domain-like"/>
    <property type="match status" value="1"/>
</dbReference>
<feature type="binding site" evidence="2">
    <location>
        <position position="125"/>
    </location>
    <ligand>
        <name>ATP</name>
        <dbReference type="ChEBI" id="CHEBI:30616"/>
    </ligand>
</feature>
<keyword evidence="2" id="KW-0067">ATP-binding</keyword>
<feature type="binding site" evidence="2">
    <location>
        <position position="30"/>
    </location>
    <ligand>
        <name>substrate</name>
    </ligand>
</feature>
<comment type="pathway">
    <text evidence="2">Cofactor biosynthesis; thiamine diphosphate biosynthesis; thiamine diphosphate from thiamine phosphate: step 1/1.</text>
</comment>
<comment type="function">
    <text evidence="2">Catalyzes the ATP-dependent phosphorylation of thiamine-monophosphate (TMP) to form thiamine-pyrophosphate (TPP), the active form of vitamin B1.</text>
</comment>
<dbReference type="Gene3D" id="3.30.1330.10">
    <property type="entry name" value="PurM-like, N-terminal domain"/>
    <property type="match status" value="1"/>
</dbReference>
<dbReference type="InParanoid" id="A0A1Y5SNR3"/>
<keyword evidence="2" id="KW-0460">Magnesium</keyword>
<dbReference type="InterPro" id="IPR010918">
    <property type="entry name" value="PurM-like_C_dom"/>
</dbReference>
<organism evidence="5 6">
    <name type="scientific">Oceanibacterium hippocampi</name>
    <dbReference type="NCBI Taxonomy" id="745714"/>
    <lineage>
        <taxon>Bacteria</taxon>
        <taxon>Pseudomonadati</taxon>
        <taxon>Pseudomonadota</taxon>
        <taxon>Alphaproteobacteria</taxon>
        <taxon>Sneathiellales</taxon>
        <taxon>Sneathiellaceae</taxon>
        <taxon>Oceanibacterium</taxon>
    </lineage>
</organism>
<feature type="binding site" evidence="2">
    <location>
        <position position="51"/>
    </location>
    <ligand>
        <name>Mg(2+)</name>
        <dbReference type="ChEBI" id="CHEBI:18420"/>
        <label>3</label>
    </ligand>
</feature>
<feature type="binding site" evidence="2">
    <location>
        <position position="299"/>
    </location>
    <ligand>
        <name>substrate</name>
    </ligand>
</feature>
<feature type="binding site" evidence="2">
    <location>
        <position position="23"/>
    </location>
    <ligand>
        <name>Mg(2+)</name>
        <dbReference type="ChEBI" id="CHEBI:18420"/>
        <label>2</label>
    </ligand>
</feature>
<dbReference type="InterPro" id="IPR036921">
    <property type="entry name" value="PurM-like_N_sf"/>
</dbReference>
<keyword evidence="1 2" id="KW-0784">Thiamine biosynthesis</keyword>
<feature type="domain" description="PurM-like N-terminal" evidence="3">
    <location>
        <begin position="5"/>
        <end position="117"/>
    </location>
</feature>
<comment type="caution">
    <text evidence="2">Lacks conserved residue(s) required for the propagation of feature annotation.</text>
</comment>
<dbReference type="SUPFAM" id="SSF55326">
    <property type="entry name" value="PurM N-terminal domain-like"/>
    <property type="match status" value="1"/>
</dbReference>
<reference evidence="5 6" key="1">
    <citation type="submission" date="2017-03" db="EMBL/GenBank/DDBJ databases">
        <authorList>
            <person name="Afonso C.L."/>
            <person name="Miller P.J."/>
            <person name="Scott M.A."/>
            <person name="Spackman E."/>
            <person name="Goraichik I."/>
            <person name="Dimitrov K.M."/>
            <person name="Suarez D.L."/>
            <person name="Swayne D.E."/>
        </authorList>
    </citation>
    <scope>NUCLEOTIDE SEQUENCE [LARGE SCALE GENOMIC DNA]</scope>
    <source>
        <strain evidence="5 6">CECT 7691</strain>
    </source>
</reference>
<dbReference type="HAMAP" id="MF_02128">
    <property type="entry name" value="TMP_kinase"/>
    <property type="match status" value="1"/>
</dbReference>
<feature type="binding site" evidence="2">
    <location>
        <position position="21"/>
    </location>
    <ligand>
        <name>Mg(2+)</name>
        <dbReference type="ChEBI" id="CHEBI:18420"/>
        <label>4</label>
    </ligand>
</feature>
<name>A0A1Y5SNR3_9PROT</name>
<dbReference type="GO" id="GO:0000287">
    <property type="term" value="F:magnesium ion binding"/>
    <property type="evidence" value="ECO:0007669"/>
    <property type="project" value="UniProtKB-UniRule"/>
</dbReference>
<keyword evidence="2" id="KW-0479">Metal-binding</keyword>
<dbReference type="FunCoup" id="A0A1Y5SNR3">
    <property type="interactions" value="384"/>
</dbReference>
<feature type="binding site" evidence="2">
    <location>
        <position position="99"/>
    </location>
    <ligand>
        <name>Mg(2+)</name>
        <dbReference type="ChEBI" id="CHEBI:18420"/>
        <label>1</label>
    </ligand>
</feature>
<dbReference type="EC" id="2.7.4.16" evidence="2"/>
<feature type="binding site" evidence="2">
    <location>
        <position position="243"/>
    </location>
    <ligand>
        <name>substrate</name>
    </ligand>
</feature>
<dbReference type="EMBL" id="FWFR01000001">
    <property type="protein sequence ID" value="SLN44944.1"/>
    <property type="molecule type" value="Genomic_DNA"/>
</dbReference>
<sequence length="302" mass="30963">MMLRDDAALIPGRAGVDTVCTADMLVAGVHFLADDPPADIARKMLRVNLSDLAAMGAEPHGYLLSIAFPAAPEAAWMEAFSAALAEDQARFRVTLLGGDTVSTSGPLTLNVTALGHVPHGQALTRGGARPGDRVAVSGTVGDAGLALLHLLGRVEPFAAEVAEPLMARLRRPEPRLALGRRLRGVASACLDLSDGLFADLGHIAEVSGVAIVLDASSVPFSPAARRVLADRPELLGAAISGGDDYELAFTIPAGTEAALAGIAAECGVELTAIGVVESGQGVRVRGADGQDMALGSGGWRHF</sequence>
<dbReference type="Pfam" id="PF02769">
    <property type="entry name" value="AIRS_C"/>
    <property type="match status" value="1"/>
</dbReference>
<evidence type="ECO:0000259" key="4">
    <source>
        <dbReference type="Pfam" id="PF02769"/>
    </source>
</evidence>
<evidence type="ECO:0000256" key="1">
    <source>
        <dbReference type="ARBA" id="ARBA00022977"/>
    </source>
</evidence>
<dbReference type="GO" id="GO:0009030">
    <property type="term" value="F:thiamine-phosphate kinase activity"/>
    <property type="evidence" value="ECO:0007669"/>
    <property type="project" value="UniProtKB-UniRule"/>
</dbReference>
<dbReference type="CDD" id="cd02194">
    <property type="entry name" value="ThiL"/>
    <property type="match status" value="1"/>
</dbReference>
<feature type="binding site" evidence="2">
    <location>
        <position position="6"/>
    </location>
    <ligand>
        <name>Mg(2+)</name>
        <dbReference type="ChEBI" id="CHEBI:18420"/>
        <label>3</label>
    </ligand>
</feature>
<feature type="binding site" evidence="2">
    <location>
        <begin position="98"/>
        <end position="99"/>
    </location>
    <ligand>
        <name>ATP</name>
        <dbReference type="ChEBI" id="CHEBI:30616"/>
    </ligand>
</feature>
<dbReference type="GO" id="GO:0009229">
    <property type="term" value="P:thiamine diphosphate biosynthetic process"/>
    <property type="evidence" value="ECO:0007669"/>
    <property type="project" value="UniProtKB-UniRule"/>
</dbReference>
<feature type="binding site" evidence="2">
    <location>
        <position position="194"/>
    </location>
    <ligand>
        <name>Mg(2+)</name>
        <dbReference type="ChEBI" id="CHEBI:18420"/>
        <label>5</label>
    </ligand>
</feature>
<feature type="binding site" evidence="2">
    <location>
        <position position="191"/>
    </location>
    <ligand>
        <name>Mg(2+)</name>
        <dbReference type="ChEBI" id="CHEBI:18420"/>
        <label>3</label>
    </ligand>
</feature>
<keyword evidence="2 5" id="KW-0808">Transferase</keyword>
<dbReference type="Pfam" id="PF00586">
    <property type="entry name" value="AIRS"/>
    <property type="match status" value="1"/>
</dbReference>
<evidence type="ECO:0000256" key="2">
    <source>
        <dbReference type="HAMAP-Rule" id="MF_02128"/>
    </source>
</evidence>
<dbReference type="GO" id="GO:0005524">
    <property type="term" value="F:ATP binding"/>
    <property type="evidence" value="ECO:0007669"/>
    <property type="project" value="UniProtKB-UniRule"/>
</dbReference>
<keyword evidence="2" id="KW-0547">Nucleotide-binding</keyword>
<dbReference type="UniPathway" id="UPA00060">
    <property type="reaction ID" value="UER00142"/>
</dbReference>
<evidence type="ECO:0000259" key="3">
    <source>
        <dbReference type="Pfam" id="PF00586"/>
    </source>
</evidence>
<feature type="binding site" evidence="2">
    <location>
        <position position="6"/>
    </location>
    <ligand>
        <name>Mg(2+)</name>
        <dbReference type="ChEBI" id="CHEBI:18420"/>
        <label>4</label>
    </ligand>
</feature>
<dbReference type="PANTHER" id="PTHR30270:SF0">
    <property type="entry name" value="THIAMINE-MONOPHOSPHATE KINASE"/>
    <property type="match status" value="1"/>
</dbReference>
<feature type="binding site" evidence="2">
    <location>
        <position position="51"/>
    </location>
    <ligand>
        <name>Mg(2+)</name>
        <dbReference type="ChEBI" id="CHEBI:18420"/>
        <label>4</label>
    </ligand>
</feature>
<evidence type="ECO:0000313" key="5">
    <source>
        <dbReference type="EMBL" id="SLN44944.1"/>
    </source>
</evidence>
<feature type="binding site" evidence="2">
    <location>
        <position position="51"/>
    </location>
    <ligand>
        <name>Mg(2+)</name>
        <dbReference type="ChEBI" id="CHEBI:18420"/>
        <label>2</label>
    </ligand>
</feature>
<keyword evidence="6" id="KW-1185">Reference proteome</keyword>
<comment type="miscellaneous">
    <text evidence="2">Reaction mechanism of ThiL seems to utilize a direct, inline transfer of the gamma-phosphate of ATP to TMP rather than a phosphorylated enzyme intermediate.</text>
</comment>
<evidence type="ECO:0000313" key="6">
    <source>
        <dbReference type="Proteomes" id="UP000193200"/>
    </source>
</evidence>
<dbReference type="AlphaFoldDB" id="A0A1Y5SNR3"/>
<feature type="binding site" evidence="2">
    <location>
        <position position="23"/>
    </location>
    <ligand>
        <name>Mg(2+)</name>
        <dbReference type="ChEBI" id="CHEBI:18420"/>
        <label>1</label>
    </ligand>
</feature>
<dbReference type="PANTHER" id="PTHR30270">
    <property type="entry name" value="THIAMINE-MONOPHOSPHATE KINASE"/>
    <property type="match status" value="1"/>
</dbReference>
<dbReference type="InterPro" id="IPR036676">
    <property type="entry name" value="PurM-like_C_sf"/>
</dbReference>